<comment type="cofactor">
    <cofactor evidence="1 8 9">
        <name>pyridoxal 5'-phosphate</name>
        <dbReference type="ChEBI" id="CHEBI:597326"/>
    </cofactor>
</comment>
<dbReference type="GO" id="GO:0019464">
    <property type="term" value="P:glycine decarboxylation via glycine cleavage system"/>
    <property type="evidence" value="ECO:0007669"/>
    <property type="project" value="UniProtKB-UniRule"/>
</dbReference>
<dbReference type="SUPFAM" id="SSF53383">
    <property type="entry name" value="PLP-dependent transferases"/>
    <property type="match status" value="2"/>
</dbReference>
<dbReference type="PANTHER" id="PTHR11773">
    <property type="entry name" value="GLYCINE DEHYDROGENASE, DECARBOXYLATING"/>
    <property type="match status" value="1"/>
</dbReference>
<evidence type="ECO:0000259" key="11">
    <source>
        <dbReference type="Pfam" id="PF02347"/>
    </source>
</evidence>
<dbReference type="GO" id="GO:0005829">
    <property type="term" value="C:cytosol"/>
    <property type="evidence" value="ECO:0007669"/>
    <property type="project" value="TreeGrafter"/>
</dbReference>
<dbReference type="eggNOG" id="COG0403">
    <property type="taxonomic scope" value="Bacteria"/>
</dbReference>
<reference evidence="13 14" key="1">
    <citation type="submission" date="2012-02" db="EMBL/GenBank/DDBJ databases">
        <title>Complete genome sequence of Phycisphaera mikurensis NBRC 102666.</title>
        <authorList>
            <person name="Ankai A."/>
            <person name="Hosoyama A."/>
            <person name="Terui Y."/>
            <person name="Sekine M."/>
            <person name="Fukai R."/>
            <person name="Kato Y."/>
            <person name="Nakamura S."/>
            <person name="Yamada-Narita S."/>
            <person name="Kawakoshi A."/>
            <person name="Fukunaga Y."/>
            <person name="Yamazaki S."/>
            <person name="Fujita N."/>
        </authorList>
    </citation>
    <scope>NUCLEOTIDE SEQUENCE [LARGE SCALE GENOMIC DNA]</scope>
    <source>
        <strain evidence="14">NBRC 102666 / KCTC 22515 / FYK2301M01</strain>
    </source>
</reference>
<evidence type="ECO:0000256" key="8">
    <source>
        <dbReference type="HAMAP-Rule" id="MF_00711"/>
    </source>
</evidence>
<evidence type="ECO:0000313" key="14">
    <source>
        <dbReference type="Proteomes" id="UP000007881"/>
    </source>
</evidence>
<feature type="region of interest" description="Disordered" evidence="10">
    <location>
        <begin position="1"/>
        <end position="23"/>
    </location>
</feature>
<evidence type="ECO:0000256" key="7">
    <source>
        <dbReference type="ARBA" id="ARBA00049026"/>
    </source>
</evidence>
<gene>
    <name evidence="8 13" type="primary">gcvP</name>
    <name evidence="13" type="ordered locus">PSMK_23660</name>
</gene>
<evidence type="ECO:0000256" key="4">
    <source>
        <dbReference type="ARBA" id="ARBA00011690"/>
    </source>
</evidence>
<dbReference type="Pfam" id="PF02347">
    <property type="entry name" value="GDC-P"/>
    <property type="match status" value="1"/>
</dbReference>
<evidence type="ECO:0000256" key="5">
    <source>
        <dbReference type="ARBA" id="ARBA00022898"/>
    </source>
</evidence>
<dbReference type="CDD" id="cd00613">
    <property type="entry name" value="GDC-P"/>
    <property type="match status" value="1"/>
</dbReference>
<dbReference type="GO" id="GO:0005960">
    <property type="term" value="C:glycine cleavage complex"/>
    <property type="evidence" value="ECO:0007669"/>
    <property type="project" value="TreeGrafter"/>
</dbReference>
<dbReference type="InterPro" id="IPR003437">
    <property type="entry name" value="GcvP"/>
</dbReference>
<dbReference type="eggNOG" id="COG1003">
    <property type="taxonomic scope" value="Bacteria"/>
</dbReference>
<feature type="domain" description="Glycine cleavage system P-protein N-terminal" evidence="11">
    <location>
        <begin position="19"/>
        <end position="452"/>
    </location>
</feature>
<keyword evidence="5 8" id="KW-0663">Pyridoxal phosphate</keyword>
<dbReference type="STRING" id="1142394.PSMK_23660"/>
<dbReference type="Proteomes" id="UP000007881">
    <property type="component" value="Chromosome"/>
</dbReference>
<evidence type="ECO:0000256" key="9">
    <source>
        <dbReference type="PIRSR" id="PIRSR603437-50"/>
    </source>
</evidence>
<dbReference type="FunFam" id="3.90.1150.10:FF:000007">
    <property type="entry name" value="Glycine dehydrogenase (decarboxylating), mitochondrial"/>
    <property type="match status" value="1"/>
</dbReference>
<accession>I0IGY7</accession>
<dbReference type="InterPro" id="IPR049316">
    <property type="entry name" value="GDC-P_C"/>
</dbReference>
<evidence type="ECO:0000256" key="3">
    <source>
        <dbReference type="ARBA" id="ARBA00010756"/>
    </source>
</evidence>
<dbReference type="InterPro" id="IPR020581">
    <property type="entry name" value="GDC_P"/>
</dbReference>
<dbReference type="NCBIfam" id="TIGR00461">
    <property type="entry name" value="gcvP"/>
    <property type="match status" value="1"/>
</dbReference>
<evidence type="ECO:0000256" key="10">
    <source>
        <dbReference type="SAM" id="MobiDB-lite"/>
    </source>
</evidence>
<evidence type="ECO:0000256" key="6">
    <source>
        <dbReference type="ARBA" id="ARBA00023002"/>
    </source>
</evidence>
<dbReference type="OrthoDB" id="9801272at2"/>
<dbReference type="GO" id="GO:0004375">
    <property type="term" value="F:glycine dehydrogenase (decarboxylating) activity"/>
    <property type="evidence" value="ECO:0007669"/>
    <property type="project" value="UniProtKB-EC"/>
</dbReference>
<dbReference type="InterPro" id="IPR015422">
    <property type="entry name" value="PyrdxlP-dep_Trfase_small"/>
</dbReference>
<dbReference type="RefSeq" id="WP_014437738.1">
    <property type="nucleotide sequence ID" value="NC_017080.1"/>
</dbReference>
<dbReference type="EMBL" id="AP012338">
    <property type="protein sequence ID" value="BAM04525.1"/>
    <property type="molecule type" value="Genomic_DNA"/>
</dbReference>
<name>I0IGY7_PHYMF</name>
<dbReference type="InterPro" id="IPR049315">
    <property type="entry name" value="GDC-P_N"/>
</dbReference>
<dbReference type="GO" id="GO:0030170">
    <property type="term" value="F:pyridoxal phosphate binding"/>
    <property type="evidence" value="ECO:0007669"/>
    <property type="project" value="TreeGrafter"/>
</dbReference>
<dbReference type="HAMAP" id="MF_00711">
    <property type="entry name" value="GcvP"/>
    <property type="match status" value="1"/>
</dbReference>
<dbReference type="Gene3D" id="3.90.1150.10">
    <property type="entry name" value="Aspartate Aminotransferase, domain 1"/>
    <property type="match status" value="1"/>
</dbReference>
<evidence type="ECO:0000256" key="1">
    <source>
        <dbReference type="ARBA" id="ARBA00001933"/>
    </source>
</evidence>
<dbReference type="InterPro" id="IPR015421">
    <property type="entry name" value="PyrdxlP-dep_Trfase_major"/>
</dbReference>
<dbReference type="Gene3D" id="3.40.640.10">
    <property type="entry name" value="Type I PLP-dependent aspartate aminotransferase-like (Major domain)"/>
    <property type="match status" value="2"/>
</dbReference>
<keyword evidence="6 8" id="KW-0560">Oxidoreductase</keyword>
<sequence length="993" mass="105943">MPDAATATRPASCATGFADRHHGQRPEDTAAMLAAVGAESVEALIERTVPEAIRVREPLDVPAARSEAEALAEVRAIADRNEVVPSLLGCGYHGTHTPPVILRNVLENPLWYTPYTPYQAEIAQGRLEGLLNFQTAISDLTGLPVAGASLLDEATAAAEAMAMCHGQARGKKARFLADAGCHPQTLAVLETRARGLGIELVVTDAVAEAAEALAAEDVSGVLVQNPTTDGRLIPADTLEKLAARTHEHGALLVAAADPLSLLLLPGPGQWGADVAVGSAQRFGVPLGFGGPHPAYLATREQLARKMPGRLIGVSRDARGRPALRMAIQTREQHIKRDRATSNICTAQALLANVAGFYCVWHGAEGLRRIARRVCGLAAGLADALRESGVAEEGTVSEEGTFFDTVTFRPLDAGAFDRAAEAGFDLRRFGDGRLGVTADETTTPEVLAGLLAALGGEAETEPPRTEEPAAIETRRSAVLEHEVFQNHRTEHAMMRYLHRLAARDYGLCHGMIPLGSCTMKLNAAAEMLPLTWPQFGAVHPHAPASRTAGYRQLFGELERDLAEITGFAAVSLQPNAGSQGEYAGLLAIRGWHRANGDEERDVCLIPTSAHGTNPASAVIAGMRVVPVRCADNGDIDLDDLTAKCEQHADRLGALMITYPSTHGVFEADIRRCCAVVHEHGGQVYMDGANMNAQVGLTSPGAIGADVCHLNLHKTFCIPHGGGGPGMGPIGVKLHLRPHLPVSPLRGVSQERVAPPTGGTPVCGSAGLAPAERVPEQEDGGYSVSAAEFGSPSILTISWMYIRLMGPDGLRAASERAILNANYMAARLRDAYEVLYTGPRGSVAHEFILDVRPFERSAGVTVDDFAKRLMDHGFHAPTMSWPVAGTLMVEPTESETRAELDRFCDAMLAIRAEIAKVENGTWPRDDNPLHHAPHTAEAVTDEAWDRPYTRQEAAYPSPAQREPGAKFWPSVARIDNPWGDRNLVCSCAPLPPATD</sequence>
<feature type="modified residue" description="N6-(pyridoxal phosphate)lysine" evidence="8 9">
    <location>
        <position position="712"/>
    </location>
</feature>
<comment type="similarity">
    <text evidence="3 8">Belongs to the GcvP family.</text>
</comment>
<dbReference type="KEGG" id="phm:PSMK_23660"/>
<proteinExistence type="inferred from homology"/>
<feature type="domain" description="Glycine dehydrogenase C-terminal" evidence="12">
    <location>
        <begin position="811"/>
        <end position="932"/>
    </location>
</feature>
<dbReference type="Pfam" id="PF21478">
    <property type="entry name" value="GcvP2_C"/>
    <property type="match status" value="1"/>
</dbReference>
<comment type="subunit">
    <text evidence="4 8">The glycine cleavage system is composed of four proteins: P, T, L and H.</text>
</comment>
<organism evidence="13 14">
    <name type="scientific">Phycisphaera mikurensis (strain NBRC 102666 / KCTC 22515 / FYK2301M01)</name>
    <dbReference type="NCBI Taxonomy" id="1142394"/>
    <lineage>
        <taxon>Bacteria</taxon>
        <taxon>Pseudomonadati</taxon>
        <taxon>Planctomycetota</taxon>
        <taxon>Phycisphaerae</taxon>
        <taxon>Phycisphaerales</taxon>
        <taxon>Phycisphaeraceae</taxon>
        <taxon>Phycisphaera</taxon>
    </lineage>
</organism>
<evidence type="ECO:0000256" key="2">
    <source>
        <dbReference type="ARBA" id="ARBA00003788"/>
    </source>
</evidence>
<dbReference type="PATRIC" id="fig|1142394.8.peg.2443"/>
<comment type="function">
    <text evidence="2 8">The glycine cleavage system catalyzes the degradation of glycine. The P protein binds the alpha-amino group of glycine through its pyridoxal phosphate cofactor; CO(2) is released and the remaining methylamine moiety is then transferred to the lipoamide cofactor of the H protein.</text>
</comment>
<dbReference type="HOGENOM" id="CLU_004620_2_1_0"/>
<evidence type="ECO:0000313" key="13">
    <source>
        <dbReference type="EMBL" id="BAM04525.1"/>
    </source>
</evidence>
<evidence type="ECO:0000259" key="12">
    <source>
        <dbReference type="Pfam" id="PF21478"/>
    </source>
</evidence>
<protein>
    <recommendedName>
        <fullName evidence="8">Glycine dehydrogenase (decarboxylating)</fullName>
        <ecNumber evidence="8">1.4.4.2</ecNumber>
    </recommendedName>
    <alternativeName>
        <fullName evidence="8">Glycine cleavage system P-protein</fullName>
    </alternativeName>
    <alternativeName>
        <fullName evidence="8">Glycine decarboxylase</fullName>
    </alternativeName>
    <alternativeName>
        <fullName evidence="8">Glycine dehydrogenase (aminomethyl-transferring)</fullName>
    </alternativeName>
</protein>
<dbReference type="PANTHER" id="PTHR11773:SF1">
    <property type="entry name" value="GLYCINE DEHYDROGENASE (DECARBOXYLATING), MITOCHONDRIAL"/>
    <property type="match status" value="1"/>
</dbReference>
<dbReference type="InterPro" id="IPR015424">
    <property type="entry name" value="PyrdxlP-dep_Trfase"/>
</dbReference>
<dbReference type="AlphaFoldDB" id="I0IGY7"/>
<keyword evidence="14" id="KW-1185">Reference proteome</keyword>
<comment type="catalytic activity">
    <reaction evidence="7 8">
        <text>N(6)-[(R)-lipoyl]-L-lysyl-[glycine-cleavage complex H protein] + glycine + H(+) = N(6)-[(R)-S(8)-aminomethyldihydrolipoyl]-L-lysyl-[glycine-cleavage complex H protein] + CO2</text>
        <dbReference type="Rhea" id="RHEA:24304"/>
        <dbReference type="Rhea" id="RHEA-COMP:10494"/>
        <dbReference type="Rhea" id="RHEA-COMP:10495"/>
        <dbReference type="ChEBI" id="CHEBI:15378"/>
        <dbReference type="ChEBI" id="CHEBI:16526"/>
        <dbReference type="ChEBI" id="CHEBI:57305"/>
        <dbReference type="ChEBI" id="CHEBI:83099"/>
        <dbReference type="ChEBI" id="CHEBI:83143"/>
        <dbReference type="EC" id="1.4.4.2"/>
    </reaction>
</comment>
<dbReference type="FunFam" id="3.40.640.10:FF:000007">
    <property type="entry name" value="glycine dehydrogenase (Decarboxylating), mitochondrial"/>
    <property type="match status" value="1"/>
</dbReference>
<dbReference type="GO" id="GO:0016594">
    <property type="term" value="F:glycine binding"/>
    <property type="evidence" value="ECO:0007669"/>
    <property type="project" value="TreeGrafter"/>
</dbReference>
<dbReference type="EC" id="1.4.4.2" evidence="8"/>